<evidence type="ECO:0000313" key="4">
    <source>
        <dbReference type="Proteomes" id="UP000641514"/>
    </source>
</evidence>
<accession>A0A916U223</accession>
<comment type="caution">
    <text evidence="3">The sequence shown here is derived from an EMBL/GenBank/DDBJ whole genome shotgun (WGS) entry which is preliminary data.</text>
</comment>
<dbReference type="SUPFAM" id="SSF56300">
    <property type="entry name" value="Metallo-dependent phosphatases"/>
    <property type="match status" value="1"/>
</dbReference>
<dbReference type="PANTHER" id="PTHR33393:SF11">
    <property type="entry name" value="POLYGLUTAMINE SYNTHESIS ACCESSORY PROTEIN RV0574C-RELATED"/>
    <property type="match status" value="1"/>
</dbReference>
<name>A0A916U223_9ACTN</name>
<comment type="similarity">
    <text evidence="1">Belongs to the CapA family.</text>
</comment>
<evidence type="ECO:0000313" key="3">
    <source>
        <dbReference type="EMBL" id="GGC56259.1"/>
    </source>
</evidence>
<dbReference type="Pfam" id="PF09587">
    <property type="entry name" value="PGA_cap"/>
    <property type="match status" value="1"/>
</dbReference>
<sequence>MSSKAVPLPENAQGQIALVGQVHSIDGTAVTNGSVKIISDAGDGREASTAADGAFVLPSREPKLLEFQADGYVPRVVAAAPGQPISVNLTPVSEGAISIRFGGDVMFGRRFHQTDDGSKPLISDATSVEQHHAVMSEIEPLLKDSDLTVVNLETPLLAPEDFLRSLDGDAAGLLHADKEFAFASSTAAAQAMKDAGINVVALGNNHIYDALEHGVQSTLDALDEAGIAHFGGGRNEEEAWAPLLITLDDGRNVAFVGCTSILGNEHEIPYVAGADNGGAAACTSDRLKQAVEEANTLSDTVVVMIHGGDEYVAEQTPFVQDLTSMAVDLGATAVINSHPHVVGALRMEHHALVAETTGNLIFDQTLWDTAPSYLVRADIASGKVLNASADPLLVQRFVPVPAVGDLATAISRTALAAAGGGNMSAPGPALVPNESAGEVRFDEVSLRAGELRSLEPGVSVREVTAGIVQFGHDLLLGTGSFEHQLVGNKNDVARWTLGEHVVRNRNAQCSREGFPRDQDEHGLAFARGGLSTEDAIATIDHRIPVTPGTELTLALDVRSALSGGVAEVRWYSDSVGGSFAEESIEIPPSPRRDSCETIMLDVTVPHGTYAVQPFLRLTPPGRNQAIRQLRVDNVKLIQWSDFAAEPTKRWDAVRAIDTANITVQRESLPLTNAWEYEW</sequence>
<proteinExistence type="inferred from homology"/>
<evidence type="ECO:0000256" key="1">
    <source>
        <dbReference type="ARBA" id="ARBA00005662"/>
    </source>
</evidence>
<dbReference type="SMART" id="SM00854">
    <property type="entry name" value="PGA_cap"/>
    <property type="match status" value="1"/>
</dbReference>
<dbReference type="PANTHER" id="PTHR33393">
    <property type="entry name" value="POLYGLUTAMINE SYNTHESIS ACCESSORY PROTEIN RV0574C-RELATED"/>
    <property type="match status" value="1"/>
</dbReference>
<dbReference type="InterPro" id="IPR052169">
    <property type="entry name" value="CW_Biosynth-Accessory"/>
</dbReference>
<reference evidence="3" key="2">
    <citation type="submission" date="2020-09" db="EMBL/GenBank/DDBJ databases">
        <authorList>
            <person name="Sun Q."/>
            <person name="Zhou Y."/>
        </authorList>
    </citation>
    <scope>NUCLEOTIDE SEQUENCE</scope>
    <source>
        <strain evidence="3">CGMCC 1.15478</strain>
    </source>
</reference>
<dbReference type="InterPro" id="IPR019079">
    <property type="entry name" value="Capsule_synth_CapA"/>
</dbReference>
<dbReference type="CDD" id="cd07381">
    <property type="entry name" value="MPP_CapA"/>
    <property type="match status" value="1"/>
</dbReference>
<evidence type="ECO:0000259" key="2">
    <source>
        <dbReference type="SMART" id="SM00854"/>
    </source>
</evidence>
<keyword evidence="4" id="KW-1185">Reference proteome</keyword>
<reference evidence="3" key="1">
    <citation type="journal article" date="2014" name="Int. J. Syst. Evol. Microbiol.">
        <title>Complete genome sequence of Corynebacterium casei LMG S-19264T (=DSM 44701T), isolated from a smear-ripened cheese.</title>
        <authorList>
            <consortium name="US DOE Joint Genome Institute (JGI-PGF)"/>
            <person name="Walter F."/>
            <person name="Albersmeier A."/>
            <person name="Kalinowski J."/>
            <person name="Ruckert C."/>
        </authorList>
    </citation>
    <scope>NUCLEOTIDE SEQUENCE</scope>
    <source>
        <strain evidence="3">CGMCC 1.15478</strain>
    </source>
</reference>
<organism evidence="3 4">
    <name type="scientific">Hoyosella rhizosphaerae</name>
    <dbReference type="NCBI Taxonomy" id="1755582"/>
    <lineage>
        <taxon>Bacteria</taxon>
        <taxon>Bacillati</taxon>
        <taxon>Actinomycetota</taxon>
        <taxon>Actinomycetes</taxon>
        <taxon>Mycobacteriales</taxon>
        <taxon>Hoyosellaceae</taxon>
        <taxon>Hoyosella</taxon>
    </lineage>
</organism>
<dbReference type="Proteomes" id="UP000641514">
    <property type="component" value="Unassembled WGS sequence"/>
</dbReference>
<feature type="domain" description="Capsule synthesis protein CapA" evidence="2">
    <location>
        <begin position="98"/>
        <end position="364"/>
    </location>
</feature>
<dbReference type="Gene3D" id="3.60.21.10">
    <property type="match status" value="1"/>
</dbReference>
<dbReference type="InterPro" id="IPR029052">
    <property type="entry name" value="Metallo-depent_PP-like"/>
</dbReference>
<gene>
    <name evidence="3" type="ORF">GCM10011410_05890</name>
</gene>
<protein>
    <recommendedName>
        <fullName evidence="2">Capsule synthesis protein CapA domain-containing protein</fullName>
    </recommendedName>
</protein>
<dbReference type="AlphaFoldDB" id="A0A916U223"/>
<dbReference type="EMBL" id="BMJH01000001">
    <property type="protein sequence ID" value="GGC56259.1"/>
    <property type="molecule type" value="Genomic_DNA"/>
</dbReference>